<evidence type="ECO:0000256" key="18">
    <source>
        <dbReference type="RuleBase" id="RU003938"/>
    </source>
</evidence>
<keyword evidence="15 19" id="KW-0472">Membrane</keyword>
<keyword evidence="10 18" id="KW-0808">Transferase</keyword>
<protein>
    <recommendedName>
        <fullName evidence="7 18">Phosphatidate cytidylyltransferase</fullName>
        <ecNumber evidence="6 18">2.7.7.41</ecNumber>
    </recommendedName>
</protein>
<evidence type="ECO:0000256" key="1">
    <source>
        <dbReference type="ARBA" id="ARBA00001698"/>
    </source>
</evidence>
<keyword evidence="14" id="KW-0443">Lipid metabolism</keyword>
<dbReference type="InterPro" id="IPR000374">
    <property type="entry name" value="PC_trans"/>
</dbReference>
<evidence type="ECO:0000256" key="6">
    <source>
        <dbReference type="ARBA" id="ARBA00012487"/>
    </source>
</evidence>
<evidence type="ECO:0000256" key="17">
    <source>
        <dbReference type="ARBA" id="ARBA00023264"/>
    </source>
</evidence>
<keyword evidence="16" id="KW-0594">Phospholipid biosynthesis</keyword>
<evidence type="ECO:0000256" key="16">
    <source>
        <dbReference type="ARBA" id="ARBA00023209"/>
    </source>
</evidence>
<evidence type="ECO:0000256" key="9">
    <source>
        <dbReference type="ARBA" id="ARBA00022516"/>
    </source>
</evidence>
<evidence type="ECO:0000256" key="15">
    <source>
        <dbReference type="ARBA" id="ARBA00023136"/>
    </source>
</evidence>
<dbReference type="EC" id="2.7.7.41" evidence="6 18"/>
<feature type="transmembrane region" description="Helical" evidence="19">
    <location>
        <begin position="112"/>
        <end position="131"/>
    </location>
</feature>
<feature type="transmembrane region" description="Helical" evidence="19">
    <location>
        <begin position="137"/>
        <end position="158"/>
    </location>
</feature>
<evidence type="ECO:0000256" key="2">
    <source>
        <dbReference type="ARBA" id="ARBA00004651"/>
    </source>
</evidence>
<evidence type="ECO:0000256" key="14">
    <source>
        <dbReference type="ARBA" id="ARBA00023098"/>
    </source>
</evidence>
<evidence type="ECO:0000256" key="7">
    <source>
        <dbReference type="ARBA" id="ARBA00019373"/>
    </source>
</evidence>
<evidence type="ECO:0000256" key="13">
    <source>
        <dbReference type="ARBA" id="ARBA00022989"/>
    </source>
</evidence>
<name>A0ABU0FGN8_9HYPH</name>
<comment type="caution">
    <text evidence="20">The sequence shown here is derived from an EMBL/GenBank/DDBJ whole genome shotgun (WGS) entry which is preliminary data.</text>
</comment>
<evidence type="ECO:0000256" key="3">
    <source>
        <dbReference type="ARBA" id="ARBA00005119"/>
    </source>
</evidence>
<evidence type="ECO:0000256" key="19">
    <source>
        <dbReference type="SAM" id="Phobius"/>
    </source>
</evidence>
<evidence type="ECO:0000256" key="12">
    <source>
        <dbReference type="ARBA" id="ARBA00022695"/>
    </source>
</evidence>
<feature type="transmembrane region" description="Helical" evidence="19">
    <location>
        <begin position="12"/>
        <end position="32"/>
    </location>
</feature>
<dbReference type="Pfam" id="PF01148">
    <property type="entry name" value="CTP_transf_1"/>
    <property type="match status" value="1"/>
</dbReference>
<keyword evidence="17" id="KW-1208">Phospholipid metabolism</keyword>
<comment type="similarity">
    <text evidence="5 18">Belongs to the CDS family.</text>
</comment>
<comment type="pathway">
    <text evidence="3 18">Phospholipid metabolism; CDP-diacylglycerol biosynthesis; CDP-diacylglycerol from sn-glycerol 3-phosphate: step 3/3.</text>
</comment>
<evidence type="ECO:0000256" key="4">
    <source>
        <dbReference type="ARBA" id="ARBA00005189"/>
    </source>
</evidence>
<gene>
    <name evidence="20" type="ORF">J3R73_003017</name>
</gene>
<feature type="transmembrane region" description="Helical" evidence="19">
    <location>
        <begin position="247"/>
        <end position="265"/>
    </location>
</feature>
<evidence type="ECO:0000256" key="5">
    <source>
        <dbReference type="ARBA" id="ARBA00010185"/>
    </source>
</evidence>
<dbReference type="EMBL" id="JAUSVK010000001">
    <property type="protein sequence ID" value="MDQ0393225.1"/>
    <property type="molecule type" value="Genomic_DNA"/>
</dbReference>
<keyword evidence="12 18" id="KW-0548">Nucleotidyltransferase</keyword>
<keyword evidence="13 19" id="KW-1133">Transmembrane helix</keyword>
<feature type="transmembrane region" description="Helical" evidence="19">
    <location>
        <begin position="178"/>
        <end position="211"/>
    </location>
</feature>
<keyword evidence="8" id="KW-1003">Cell membrane</keyword>
<comment type="catalytic activity">
    <reaction evidence="1 18">
        <text>a 1,2-diacyl-sn-glycero-3-phosphate + CTP + H(+) = a CDP-1,2-diacyl-sn-glycerol + diphosphate</text>
        <dbReference type="Rhea" id="RHEA:16229"/>
        <dbReference type="ChEBI" id="CHEBI:15378"/>
        <dbReference type="ChEBI" id="CHEBI:33019"/>
        <dbReference type="ChEBI" id="CHEBI:37563"/>
        <dbReference type="ChEBI" id="CHEBI:58332"/>
        <dbReference type="ChEBI" id="CHEBI:58608"/>
        <dbReference type="EC" id="2.7.7.41"/>
    </reaction>
</comment>
<evidence type="ECO:0000256" key="8">
    <source>
        <dbReference type="ARBA" id="ARBA00022475"/>
    </source>
</evidence>
<reference evidence="20 21" key="1">
    <citation type="submission" date="2023-07" db="EMBL/GenBank/DDBJ databases">
        <title>Genomic Encyclopedia of Type Strains, Phase IV (KMG-IV): sequencing the most valuable type-strain genomes for metagenomic binning, comparative biology and taxonomic classification.</title>
        <authorList>
            <person name="Goeker M."/>
        </authorList>
    </citation>
    <scope>NUCLEOTIDE SEQUENCE [LARGE SCALE GENOMIC DNA]</scope>
    <source>
        <strain evidence="20 21">DSM 5896</strain>
    </source>
</reference>
<evidence type="ECO:0000256" key="11">
    <source>
        <dbReference type="ARBA" id="ARBA00022692"/>
    </source>
</evidence>
<keyword evidence="11 18" id="KW-0812">Transmembrane</keyword>
<dbReference type="PROSITE" id="PS01315">
    <property type="entry name" value="CDS"/>
    <property type="match status" value="1"/>
</dbReference>
<dbReference type="PANTHER" id="PTHR46382:SF1">
    <property type="entry name" value="PHOSPHATIDATE CYTIDYLYLTRANSFERASE"/>
    <property type="match status" value="1"/>
</dbReference>
<keyword evidence="9" id="KW-0444">Lipid biosynthesis</keyword>
<dbReference type="PANTHER" id="PTHR46382">
    <property type="entry name" value="PHOSPHATIDATE CYTIDYLYLTRANSFERASE"/>
    <property type="match status" value="1"/>
</dbReference>
<evidence type="ECO:0000256" key="10">
    <source>
        <dbReference type="ARBA" id="ARBA00022679"/>
    </source>
</evidence>
<dbReference type="GO" id="GO:0004605">
    <property type="term" value="F:phosphatidate cytidylyltransferase activity"/>
    <property type="evidence" value="ECO:0007669"/>
    <property type="project" value="UniProtKB-EC"/>
</dbReference>
<comment type="subcellular location">
    <subcellularLocation>
        <location evidence="2">Cell membrane</location>
        <topology evidence="2">Multi-pass membrane protein</topology>
    </subcellularLocation>
</comment>
<keyword evidence="21" id="KW-1185">Reference proteome</keyword>
<proteinExistence type="inferred from homology"/>
<evidence type="ECO:0000313" key="21">
    <source>
        <dbReference type="Proteomes" id="UP001237448"/>
    </source>
</evidence>
<comment type="pathway">
    <text evidence="4">Lipid metabolism.</text>
</comment>
<sequence>MASASKANWSDLAVRLASAIVMAGLALLTNWLGGLAFALFWLLASLAVLAEWLALVTPGETDRLAIGVGAAVLAGSAWLAYAGGGVAAILSLLAGAAALWARAAACRRRHPGLIAAALPYAGAVVLPAVLLRHDGEFGMRAILVLFAIVWGSDVMAYFTGRTLGGPKLCPRISPKKTWSGFVGGVGFGGIAAGLVAQSFALGLLGAALAAISQGGDLLESMLKRRFDAKDASHLIPGHGGVMDRLDGFVAAALAALVIGWLHAGLHPARGFLMW</sequence>
<feature type="transmembrane region" description="Helical" evidence="19">
    <location>
        <begin position="87"/>
        <end position="105"/>
    </location>
</feature>
<organism evidence="20 21">
    <name type="scientific">Labrys monachus</name>
    <dbReference type="NCBI Taxonomy" id="217067"/>
    <lineage>
        <taxon>Bacteria</taxon>
        <taxon>Pseudomonadati</taxon>
        <taxon>Pseudomonadota</taxon>
        <taxon>Alphaproteobacteria</taxon>
        <taxon>Hyphomicrobiales</taxon>
        <taxon>Xanthobacteraceae</taxon>
        <taxon>Labrys</taxon>
    </lineage>
</organism>
<evidence type="ECO:0000313" key="20">
    <source>
        <dbReference type="EMBL" id="MDQ0393225.1"/>
    </source>
</evidence>
<accession>A0ABU0FGN8</accession>
<dbReference type="Proteomes" id="UP001237448">
    <property type="component" value="Unassembled WGS sequence"/>
</dbReference>